<evidence type="ECO:0000256" key="2">
    <source>
        <dbReference type="ARBA" id="ARBA00005677"/>
    </source>
</evidence>
<evidence type="ECO:0000256" key="3">
    <source>
        <dbReference type="ARBA" id="ARBA00022980"/>
    </source>
</evidence>
<dbReference type="OrthoDB" id="19439at2759"/>
<name>A0A6A6W9C3_9PEZI</name>
<keyword evidence="3" id="KW-0689">Ribosomal protein</keyword>
<feature type="region of interest" description="Disordered" evidence="7">
    <location>
        <begin position="55"/>
        <end position="79"/>
    </location>
</feature>
<proteinExistence type="inferred from homology"/>
<dbReference type="InterPro" id="IPR007740">
    <property type="entry name" value="Ribosomal_mL49"/>
</dbReference>
<dbReference type="Proteomes" id="UP000799437">
    <property type="component" value="Unassembled WGS sequence"/>
</dbReference>
<dbReference type="PANTHER" id="PTHR13477">
    <property type="entry name" value="MITOCHONDRIAL 39S RIBOSOMAL PROTEIN L49"/>
    <property type="match status" value="1"/>
</dbReference>
<dbReference type="PANTHER" id="PTHR13477:SF0">
    <property type="entry name" value="LARGE RIBOSOMAL SUBUNIT PROTEIN ML49"/>
    <property type="match status" value="1"/>
</dbReference>
<sequence length="172" mass="18710">MALRSQLSLSFLRPLAPPQPATIRSFMRINSPQIRRLETSAPSSRISNIEPVAVPATSPHSAATQTPSDITKTDASGSRAPAAEKLPYFVQRTPSGQLPVYRDSKAHGMKKLVKIRKLHGNLDVLATEIKDHLELPNTHVNINRLTGHIDITCPGGKDVAPQVLKFLVSKGL</sequence>
<dbReference type="GO" id="GO:0005762">
    <property type="term" value="C:mitochondrial large ribosomal subunit"/>
    <property type="evidence" value="ECO:0007669"/>
    <property type="project" value="TreeGrafter"/>
</dbReference>
<evidence type="ECO:0000256" key="6">
    <source>
        <dbReference type="ARBA" id="ARBA00035191"/>
    </source>
</evidence>
<keyword evidence="9" id="KW-1185">Reference proteome</keyword>
<keyword evidence="4" id="KW-0496">Mitochondrion</keyword>
<evidence type="ECO:0000313" key="9">
    <source>
        <dbReference type="Proteomes" id="UP000799437"/>
    </source>
</evidence>
<dbReference type="GO" id="GO:0003735">
    <property type="term" value="F:structural constituent of ribosome"/>
    <property type="evidence" value="ECO:0007669"/>
    <property type="project" value="InterPro"/>
</dbReference>
<evidence type="ECO:0000313" key="8">
    <source>
        <dbReference type="EMBL" id="KAF2758187.1"/>
    </source>
</evidence>
<gene>
    <name evidence="8" type="ORF">EJ05DRAFT_538415</name>
</gene>
<dbReference type="GeneID" id="54490506"/>
<feature type="compositionally biased region" description="Polar residues" evidence="7">
    <location>
        <begin position="58"/>
        <end position="76"/>
    </location>
</feature>
<dbReference type="GO" id="GO:0006412">
    <property type="term" value="P:translation"/>
    <property type="evidence" value="ECO:0007669"/>
    <property type="project" value="InterPro"/>
</dbReference>
<evidence type="ECO:0000256" key="1">
    <source>
        <dbReference type="ARBA" id="ARBA00004173"/>
    </source>
</evidence>
<dbReference type="RefSeq" id="XP_033600638.1">
    <property type="nucleotide sequence ID" value="XM_033749452.1"/>
</dbReference>
<dbReference type="EMBL" id="ML996572">
    <property type="protein sequence ID" value="KAF2758187.1"/>
    <property type="molecule type" value="Genomic_DNA"/>
</dbReference>
<dbReference type="Gene3D" id="3.30.780.10">
    <property type="entry name" value="SUI1-like domain"/>
    <property type="match status" value="1"/>
</dbReference>
<accession>A0A6A6W9C3</accession>
<evidence type="ECO:0000256" key="5">
    <source>
        <dbReference type="ARBA" id="ARBA00023274"/>
    </source>
</evidence>
<dbReference type="AlphaFoldDB" id="A0A6A6W9C3"/>
<reference evidence="8" key="1">
    <citation type="journal article" date="2020" name="Stud. Mycol.">
        <title>101 Dothideomycetes genomes: a test case for predicting lifestyles and emergence of pathogens.</title>
        <authorList>
            <person name="Haridas S."/>
            <person name="Albert R."/>
            <person name="Binder M."/>
            <person name="Bloem J."/>
            <person name="Labutti K."/>
            <person name="Salamov A."/>
            <person name="Andreopoulos B."/>
            <person name="Baker S."/>
            <person name="Barry K."/>
            <person name="Bills G."/>
            <person name="Bluhm B."/>
            <person name="Cannon C."/>
            <person name="Castanera R."/>
            <person name="Culley D."/>
            <person name="Daum C."/>
            <person name="Ezra D."/>
            <person name="Gonzalez J."/>
            <person name="Henrissat B."/>
            <person name="Kuo A."/>
            <person name="Liang C."/>
            <person name="Lipzen A."/>
            <person name="Lutzoni F."/>
            <person name="Magnuson J."/>
            <person name="Mondo S."/>
            <person name="Nolan M."/>
            <person name="Ohm R."/>
            <person name="Pangilinan J."/>
            <person name="Park H.-J."/>
            <person name="Ramirez L."/>
            <person name="Alfaro M."/>
            <person name="Sun H."/>
            <person name="Tritt A."/>
            <person name="Yoshinaga Y."/>
            <person name="Zwiers L.-H."/>
            <person name="Turgeon B."/>
            <person name="Goodwin S."/>
            <person name="Spatafora J."/>
            <person name="Crous P."/>
            <person name="Grigoriev I."/>
        </authorList>
    </citation>
    <scope>NUCLEOTIDE SEQUENCE</scope>
    <source>
        <strain evidence="8">CBS 121739</strain>
    </source>
</reference>
<comment type="similarity">
    <text evidence="2">Belongs to the mitochondrion-specific ribosomal protein mL49 family.</text>
</comment>
<organism evidence="8 9">
    <name type="scientific">Pseudovirgaria hyperparasitica</name>
    <dbReference type="NCBI Taxonomy" id="470096"/>
    <lineage>
        <taxon>Eukaryota</taxon>
        <taxon>Fungi</taxon>
        <taxon>Dikarya</taxon>
        <taxon>Ascomycota</taxon>
        <taxon>Pezizomycotina</taxon>
        <taxon>Dothideomycetes</taxon>
        <taxon>Dothideomycetes incertae sedis</taxon>
        <taxon>Acrospermales</taxon>
        <taxon>Acrospermaceae</taxon>
        <taxon>Pseudovirgaria</taxon>
    </lineage>
</organism>
<keyword evidence="5" id="KW-0687">Ribonucleoprotein</keyword>
<comment type="subcellular location">
    <subcellularLocation>
        <location evidence="1">Mitochondrion</location>
    </subcellularLocation>
</comment>
<protein>
    <recommendedName>
        <fullName evidence="6">Large ribosomal subunit protein mL49</fullName>
    </recommendedName>
</protein>
<dbReference type="Pfam" id="PF05046">
    <property type="entry name" value="Img2"/>
    <property type="match status" value="1"/>
</dbReference>
<evidence type="ECO:0000256" key="4">
    <source>
        <dbReference type="ARBA" id="ARBA00023128"/>
    </source>
</evidence>
<evidence type="ECO:0000256" key="7">
    <source>
        <dbReference type="SAM" id="MobiDB-lite"/>
    </source>
</evidence>